<keyword evidence="8" id="KW-1015">Disulfide bond</keyword>
<evidence type="ECO:0000256" key="6">
    <source>
        <dbReference type="ARBA" id="ARBA00022729"/>
    </source>
</evidence>
<comment type="caution">
    <text evidence="13">The sequence shown here is derived from an EMBL/GenBank/DDBJ whole genome shotgun (WGS) entry which is preliminary data.</text>
</comment>
<dbReference type="InterPro" id="IPR018202">
    <property type="entry name" value="Ser_caboxypep_ser_AS"/>
</dbReference>
<dbReference type="GO" id="GO:0005773">
    <property type="term" value="C:vacuole"/>
    <property type="evidence" value="ECO:0007669"/>
    <property type="project" value="TreeGrafter"/>
</dbReference>
<evidence type="ECO:0000256" key="11">
    <source>
        <dbReference type="RuleBase" id="RU361156"/>
    </source>
</evidence>
<evidence type="ECO:0000256" key="3">
    <source>
        <dbReference type="ARBA" id="ARBA00022525"/>
    </source>
</evidence>
<keyword evidence="14" id="KW-1185">Reference proteome</keyword>
<dbReference type="EMBL" id="CABITT030000001">
    <property type="protein sequence ID" value="VVA90918.1"/>
    <property type="molecule type" value="Genomic_DNA"/>
</dbReference>
<dbReference type="Gene3D" id="3.40.50.11320">
    <property type="match status" value="1"/>
</dbReference>
<evidence type="ECO:0000256" key="8">
    <source>
        <dbReference type="ARBA" id="ARBA00023157"/>
    </source>
</evidence>
<keyword evidence="3" id="KW-0964">Secreted</keyword>
<protein>
    <recommendedName>
        <fullName evidence="11">Carboxypeptidase</fullName>
        <ecNumber evidence="11">3.4.16.-</ecNumber>
    </recommendedName>
</protein>
<evidence type="ECO:0000256" key="12">
    <source>
        <dbReference type="SAM" id="Phobius"/>
    </source>
</evidence>
<keyword evidence="6" id="KW-0732">Signal</keyword>
<dbReference type="Proteomes" id="UP000489600">
    <property type="component" value="Unassembled WGS sequence"/>
</dbReference>
<accession>A0A565AQL5</accession>
<dbReference type="AlphaFoldDB" id="A0A565AQL5"/>
<evidence type="ECO:0000313" key="14">
    <source>
        <dbReference type="Proteomes" id="UP000489600"/>
    </source>
</evidence>
<keyword evidence="5 11" id="KW-0645">Protease</keyword>
<sequence>MDYHTKNISNVFNSLRFTILLILVPVVLCTRQHRFDRPKQRSLLANERDLVTDLPGQPDVSFRHYAGYVPVDESNGRSMFYWFFEAMDLPKEKPLVLWLNGGPGCSSVGYGATQEIGPFLVDTNGNGLKFNPYAWNKEANMLFLESPVGVGFSYSNTTSDYQKLDDDFTARDAYTFLCKWFEKFPEHKGNTFYIAGESYAGKYVPELAEVVYDNNNKNNGSSSHINLKGILLGNPETSDAEDWRGWVDYAWSHAVISDETHRIISRTCNFSSDNTWSDDECSEAVAEVQRQYNEIDIYSLYTSVCIGDSARSSYLDSAKFKTNSHINSKRVPPRLLGGYDPCLDDYARVFYNRADVQESLHASDGVNLKNWRICNMEIFHNWTYLKPSVLPIYEKLIAGGLRIWVYSGDTDGRVPVLATRYSLSALELPIKTAWRPWYHEKQVSGWLQEYEGLTFATFRGAGHAVPCFKPSSSLAFFSAFLSGIPPPPSR</sequence>
<dbReference type="PRINTS" id="PR00724">
    <property type="entry name" value="CRBOXYPTASEC"/>
</dbReference>
<dbReference type="PANTHER" id="PTHR11802">
    <property type="entry name" value="SERINE PROTEASE FAMILY S10 SERINE CARBOXYPEPTIDASE"/>
    <property type="match status" value="1"/>
</dbReference>
<name>A0A565AQL5_9BRAS</name>
<evidence type="ECO:0000256" key="10">
    <source>
        <dbReference type="ARBA" id="ARBA00037399"/>
    </source>
</evidence>
<keyword evidence="12" id="KW-0812">Transmembrane</keyword>
<organism evidence="13 14">
    <name type="scientific">Arabis nemorensis</name>
    <dbReference type="NCBI Taxonomy" id="586526"/>
    <lineage>
        <taxon>Eukaryota</taxon>
        <taxon>Viridiplantae</taxon>
        <taxon>Streptophyta</taxon>
        <taxon>Embryophyta</taxon>
        <taxon>Tracheophyta</taxon>
        <taxon>Spermatophyta</taxon>
        <taxon>Magnoliopsida</taxon>
        <taxon>eudicotyledons</taxon>
        <taxon>Gunneridae</taxon>
        <taxon>Pentapetalae</taxon>
        <taxon>rosids</taxon>
        <taxon>malvids</taxon>
        <taxon>Brassicales</taxon>
        <taxon>Brassicaceae</taxon>
        <taxon>Arabideae</taxon>
        <taxon>Arabis</taxon>
    </lineage>
</organism>
<dbReference type="Pfam" id="PF00450">
    <property type="entry name" value="Peptidase_S10"/>
    <property type="match status" value="1"/>
</dbReference>
<dbReference type="EC" id="3.4.16.-" evidence="11"/>
<evidence type="ECO:0000256" key="9">
    <source>
        <dbReference type="ARBA" id="ARBA00023180"/>
    </source>
</evidence>
<gene>
    <name evidence="13" type="ORF">ANE_LOCUS1363</name>
</gene>
<dbReference type="GO" id="GO:0005576">
    <property type="term" value="C:extracellular region"/>
    <property type="evidence" value="ECO:0007669"/>
    <property type="project" value="UniProtKB-SubCell"/>
</dbReference>
<dbReference type="PANTHER" id="PTHR11802:SF497">
    <property type="entry name" value="SERINE CARBOXYPEPTIDASE-LIKE 31-RELATED"/>
    <property type="match status" value="1"/>
</dbReference>
<evidence type="ECO:0000256" key="1">
    <source>
        <dbReference type="ARBA" id="ARBA00004613"/>
    </source>
</evidence>
<dbReference type="Gene3D" id="3.40.50.1820">
    <property type="entry name" value="alpha/beta hydrolase"/>
    <property type="match status" value="1"/>
</dbReference>
<proteinExistence type="inferred from homology"/>
<evidence type="ECO:0000313" key="13">
    <source>
        <dbReference type="EMBL" id="VVA90918.1"/>
    </source>
</evidence>
<evidence type="ECO:0000256" key="7">
    <source>
        <dbReference type="ARBA" id="ARBA00022801"/>
    </source>
</evidence>
<keyword evidence="12" id="KW-1133">Transmembrane helix</keyword>
<dbReference type="OrthoDB" id="443318at2759"/>
<dbReference type="FunFam" id="3.40.50.1820:FF:000030">
    <property type="entry name" value="Carboxypeptidase"/>
    <property type="match status" value="1"/>
</dbReference>
<dbReference type="InterPro" id="IPR029058">
    <property type="entry name" value="AB_hydrolase_fold"/>
</dbReference>
<reference evidence="13" key="1">
    <citation type="submission" date="2019-07" db="EMBL/GenBank/DDBJ databases">
        <authorList>
            <person name="Dittberner H."/>
        </authorList>
    </citation>
    <scope>NUCLEOTIDE SEQUENCE [LARGE SCALE GENOMIC DNA]</scope>
</reference>
<keyword evidence="9" id="KW-0325">Glycoprotein</keyword>
<evidence type="ECO:0000256" key="5">
    <source>
        <dbReference type="ARBA" id="ARBA00022670"/>
    </source>
</evidence>
<dbReference type="GO" id="GO:0006508">
    <property type="term" value="P:proteolysis"/>
    <property type="evidence" value="ECO:0007669"/>
    <property type="project" value="UniProtKB-KW"/>
</dbReference>
<keyword evidence="4 11" id="KW-0121">Carboxypeptidase</keyword>
<keyword evidence="12" id="KW-0472">Membrane</keyword>
<dbReference type="GO" id="GO:0004185">
    <property type="term" value="F:serine-type carboxypeptidase activity"/>
    <property type="evidence" value="ECO:0007669"/>
    <property type="project" value="UniProtKB-UniRule"/>
</dbReference>
<dbReference type="PROSITE" id="PS00131">
    <property type="entry name" value="CARBOXYPEPT_SER_SER"/>
    <property type="match status" value="1"/>
</dbReference>
<evidence type="ECO:0000256" key="4">
    <source>
        <dbReference type="ARBA" id="ARBA00022645"/>
    </source>
</evidence>
<comment type="function">
    <text evidence="10">Probable carboxypeptidase.</text>
</comment>
<evidence type="ECO:0000256" key="2">
    <source>
        <dbReference type="ARBA" id="ARBA00009431"/>
    </source>
</evidence>
<dbReference type="Gene3D" id="6.10.250.940">
    <property type="match status" value="1"/>
</dbReference>
<feature type="transmembrane region" description="Helical" evidence="12">
    <location>
        <begin position="12"/>
        <end position="30"/>
    </location>
</feature>
<keyword evidence="7 11" id="KW-0378">Hydrolase</keyword>
<comment type="subcellular location">
    <subcellularLocation>
        <location evidence="1">Secreted</location>
    </subcellularLocation>
</comment>
<dbReference type="InterPro" id="IPR001563">
    <property type="entry name" value="Peptidase_S10"/>
</dbReference>
<comment type="similarity">
    <text evidence="2 11">Belongs to the peptidase S10 family.</text>
</comment>
<dbReference type="SUPFAM" id="SSF53474">
    <property type="entry name" value="alpha/beta-Hydrolases"/>
    <property type="match status" value="1"/>
</dbReference>
<dbReference type="FunFam" id="3.40.50.11320:FF:000001">
    <property type="entry name" value="Carboxypeptidase"/>
    <property type="match status" value="1"/>
</dbReference>